<comment type="caution">
    <text evidence="1">The sequence shown here is derived from an EMBL/GenBank/DDBJ whole genome shotgun (WGS) entry which is preliminary data.</text>
</comment>
<dbReference type="AlphaFoldDB" id="A0A4Y2AHS8"/>
<evidence type="ECO:0000313" key="2">
    <source>
        <dbReference type="Proteomes" id="UP000499080"/>
    </source>
</evidence>
<protein>
    <submittedName>
        <fullName evidence="1">Uncharacterized protein</fullName>
    </submittedName>
</protein>
<organism evidence="1 2">
    <name type="scientific">Araneus ventricosus</name>
    <name type="common">Orbweaver spider</name>
    <name type="synonym">Epeira ventricosa</name>
    <dbReference type="NCBI Taxonomy" id="182803"/>
    <lineage>
        <taxon>Eukaryota</taxon>
        <taxon>Metazoa</taxon>
        <taxon>Ecdysozoa</taxon>
        <taxon>Arthropoda</taxon>
        <taxon>Chelicerata</taxon>
        <taxon>Arachnida</taxon>
        <taxon>Araneae</taxon>
        <taxon>Araneomorphae</taxon>
        <taxon>Entelegynae</taxon>
        <taxon>Araneoidea</taxon>
        <taxon>Araneidae</taxon>
        <taxon>Araneus</taxon>
    </lineage>
</organism>
<sequence>MKASPQLWVTSGAWLPQATGRVIKIPFPKRLSLSIKAAENGWKELSCSSKALSLIFYKVKECCPRPEFIFRVPSNSLEMSHSLSQPPKNASDPHTFSDGCKLTTLPPTTVFYYYHYYDHYYLFHASPWFNWLEEEKRVLLY</sequence>
<keyword evidence="2" id="KW-1185">Reference proteome</keyword>
<name>A0A4Y2AHS8_ARAVE</name>
<proteinExistence type="predicted"/>
<reference evidence="1 2" key="1">
    <citation type="journal article" date="2019" name="Sci. Rep.">
        <title>Orb-weaving spider Araneus ventricosus genome elucidates the spidroin gene catalogue.</title>
        <authorList>
            <person name="Kono N."/>
            <person name="Nakamura H."/>
            <person name="Ohtoshi R."/>
            <person name="Moran D.A.P."/>
            <person name="Shinohara A."/>
            <person name="Yoshida Y."/>
            <person name="Fujiwara M."/>
            <person name="Mori M."/>
            <person name="Tomita M."/>
            <person name="Arakawa K."/>
        </authorList>
    </citation>
    <scope>NUCLEOTIDE SEQUENCE [LARGE SCALE GENOMIC DNA]</scope>
</reference>
<evidence type="ECO:0000313" key="1">
    <source>
        <dbReference type="EMBL" id="GBL78839.1"/>
    </source>
</evidence>
<dbReference type="Proteomes" id="UP000499080">
    <property type="component" value="Unassembled WGS sequence"/>
</dbReference>
<accession>A0A4Y2AHS8</accession>
<gene>
    <name evidence="1" type="ORF">AVEN_48832_1</name>
</gene>
<dbReference type="EMBL" id="BGPR01000017">
    <property type="protein sequence ID" value="GBL78839.1"/>
    <property type="molecule type" value="Genomic_DNA"/>
</dbReference>